<keyword evidence="2" id="KW-1185">Reference proteome</keyword>
<sequence length="224" mass="23763">MQLSSIVAFIAIGSAASASALPNILNSYELSQPIVERVVGTIECETEPVFTGKLSLVSTTGRASNAAFEGIRNAEGLQLLDVGKAGSAAKEEDFSFTVCKSPFMGYETIYDKAADVYFGRLQPAHLVGKRCVSASQLGTTDARLVAAKCSSSDDSGQLLQFWSLSQSVTNEGTKNYLNLLGKPADGGSDFPNAYIVSKVTQDNNKLVKLSKSNSAKSPYSLLLQ</sequence>
<name>A0ACD0P3V7_9BASI</name>
<dbReference type="Proteomes" id="UP000245626">
    <property type="component" value="Unassembled WGS sequence"/>
</dbReference>
<accession>A0ACD0P3V7</accession>
<organism evidence="1 2">
    <name type="scientific">Violaceomyces palustris</name>
    <dbReference type="NCBI Taxonomy" id="1673888"/>
    <lineage>
        <taxon>Eukaryota</taxon>
        <taxon>Fungi</taxon>
        <taxon>Dikarya</taxon>
        <taxon>Basidiomycota</taxon>
        <taxon>Ustilaginomycotina</taxon>
        <taxon>Ustilaginomycetes</taxon>
        <taxon>Violaceomycetales</taxon>
        <taxon>Violaceomycetaceae</taxon>
        <taxon>Violaceomyces</taxon>
    </lineage>
</organism>
<protein>
    <submittedName>
        <fullName evidence="1">Uncharacterized protein</fullName>
    </submittedName>
</protein>
<dbReference type="EMBL" id="KZ819757">
    <property type="protein sequence ID" value="PWN52808.1"/>
    <property type="molecule type" value="Genomic_DNA"/>
</dbReference>
<evidence type="ECO:0000313" key="1">
    <source>
        <dbReference type="EMBL" id="PWN52808.1"/>
    </source>
</evidence>
<gene>
    <name evidence="1" type="ORF">IE53DRAFT_311395</name>
</gene>
<proteinExistence type="predicted"/>
<reference evidence="1 2" key="1">
    <citation type="journal article" date="2018" name="Mol. Biol. Evol.">
        <title>Broad Genomic Sampling Reveals a Smut Pathogenic Ancestry of the Fungal Clade Ustilaginomycotina.</title>
        <authorList>
            <person name="Kijpornyongpan T."/>
            <person name="Mondo S.J."/>
            <person name="Barry K."/>
            <person name="Sandor L."/>
            <person name="Lee J."/>
            <person name="Lipzen A."/>
            <person name="Pangilinan J."/>
            <person name="LaButti K."/>
            <person name="Hainaut M."/>
            <person name="Henrissat B."/>
            <person name="Grigoriev I.V."/>
            <person name="Spatafora J.W."/>
            <person name="Aime M.C."/>
        </authorList>
    </citation>
    <scope>NUCLEOTIDE SEQUENCE [LARGE SCALE GENOMIC DNA]</scope>
    <source>
        <strain evidence="1 2">SA 807</strain>
    </source>
</reference>
<evidence type="ECO:0000313" key="2">
    <source>
        <dbReference type="Proteomes" id="UP000245626"/>
    </source>
</evidence>